<name>A0AA88T3Y6_TACVA</name>
<sequence length="184" mass="20455">MQLKAIVNQQRHALAANQEQLAAVYNPPTTRSEPVCMALPDKFYGYAEGISLPMTSYEYFIQSICKVFEYPTGGQDVAVQLLQLCHGADSAADYTVKFQTLAGLSVCNKPVLKARFKHLCMSLWIRASAKCCKCKCKCKCCEKNNTLTQHVNTDICLIQNQSLHVRTNRPLPDLGTQRNAPGIP</sequence>
<comment type="caution">
    <text evidence="1">The sequence shown here is derived from an EMBL/GenBank/DDBJ whole genome shotgun (WGS) entry which is preliminary data.</text>
</comment>
<gene>
    <name evidence="1" type="ORF">Q7C36_005662</name>
</gene>
<keyword evidence="2" id="KW-1185">Reference proteome</keyword>
<evidence type="ECO:0008006" key="3">
    <source>
        <dbReference type="Google" id="ProtNLM"/>
    </source>
</evidence>
<organism evidence="1 2">
    <name type="scientific">Tachysurus vachellii</name>
    <name type="common">Darkbarbel catfish</name>
    <name type="synonym">Pelteobagrus vachellii</name>
    <dbReference type="NCBI Taxonomy" id="175792"/>
    <lineage>
        <taxon>Eukaryota</taxon>
        <taxon>Metazoa</taxon>
        <taxon>Chordata</taxon>
        <taxon>Craniata</taxon>
        <taxon>Vertebrata</taxon>
        <taxon>Euteleostomi</taxon>
        <taxon>Actinopterygii</taxon>
        <taxon>Neopterygii</taxon>
        <taxon>Teleostei</taxon>
        <taxon>Ostariophysi</taxon>
        <taxon>Siluriformes</taxon>
        <taxon>Bagridae</taxon>
        <taxon>Tachysurus</taxon>
    </lineage>
</organism>
<dbReference type="Proteomes" id="UP001187315">
    <property type="component" value="Unassembled WGS sequence"/>
</dbReference>
<dbReference type="EMBL" id="JAVHJS010000005">
    <property type="protein sequence ID" value="KAK2857743.1"/>
    <property type="molecule type" value="Genomic_DNA"/>
</dbReference>
<proteinExistence type="predicted"/>
<evidence type="ECO:0000313" key="2">
    <source>
        <dbReference type="Proteomes" id="UP001187315"/>
    </source>
</evidence>
<dbReference type="AlphaFoldDB" id="A0AA88T3Y6"/>
<protein>
    <recommendedName>
        <fullName evidence="3">Retrotransposon gag domain-containing protein</fullName>
    </recommendedName>
</protein>
<accession>A0AA88T3Y6</accession>
<reference evidence="1" key="1">
    <citation type="submission" date="2023-08" db="EMBL/GenBank/DDBJ databases">
        <title>Pelteobagrus vachellii genome.</title>
        <authorList>
            <person name="Liu H."/>
        </authorList>
    </citation>
    <scope>NUCLEOTIDE SEQUENCE</scope>
    <source>
        <strain evidence="1">PRFRI_2022a</strain>
        <tissue evidence="1">Muscle</tissue>
    </source>
</reference>
<evidence type="ECO:0000313" key="1">
    <source>
        <dbReference type="EMBL" id="KAK2857743.1"/>
    </source>
</evidence>